<name>A0A921YRJ2_MANSE</name>
<comment type="subcellular location">
    <subcellularLocation>
        <location evidence="1">Membrane</location>
        <topology evidence="1">Single-pass membrane protein</topology>
    </subcellularLocation>
</comment>
<dbReference type="GO" id="GO:0016020">
    <property type="term" value="C:membrane"/>
    <property type="evidence" value="ECO:0007669"/>
    <property type="project" value="UniProtKB-SubCell"/>
</dbReference>
<evidence type="ECO:0000256" key="6">
    <source>
        <dbReference type="ARBA" id="ARBA00022989"/>
    </source>
</evidence>
<dbReference type="PANTHER" id="PTHR21461:SF69">
    <property type="entry name" value="GLYCOSYLTRANSFERASE FAMILY 92 PROTEIN"/>
    <property type="match status" value="1"/>
</dbReference>
<dbReference type="EC" id="2.4.1.-" evidence="8"/>
<keyword evidence="4 8" id="KW-0808">Transferase</keyword>
<gene>
    <name evidence="9" type="ORF">O3G_MSEX002994</name>
</gene>
<evidence type="ECO:0000313" key="9">
    <source>
        <dbReference type="EMBL" id="KAG6443815.1"/>
    </source>
</evidence>
<dbReference type="Pfam" id="PF01697">
    <property type="entry name" value="Glyco_transf_92"/>
    <property type="match status" value="1"/>
</dbReference>
<keyword evidence="7" id="KW-0472">Membrane</keyword>
<evidence type="ECO:0000313" key="10">
    <source>
        <dbReference type="Proteomes" id="UP000791440"/>
    </source>
</evidence>
<dbReference type="InterPro" id="IPR008166">
    <property type="entry name" value="Glyco_transf_92"/>
</dbReference>
<evidence type="ECO:0000256" key="7">
    <source>
        <dbReference type="ARBA" id="ARBA00023136"/>
    </source>
</evidence>
<protein>
    <recommendedName>
        <fullName evidence="8">Glycosyltransferase family 92 protein</fullName>
        <ecNumber evidence="8">2.4.1.-</ecNumber>
    </recommendedName>
</protein>
<sequence>MAGTARKFARITKFLLAGVTVFCVSWIASVNEWHASMRWSERRAGVGRGLTTMRTIVAYSEGKQAEMDRPSPVTCDRLPDYPEVPFINRTWSPGVTKPSSWQQVAGTQVSLYAAYYDQRTTQRYVRILASFHGRNYSAEKTLYCQTRSKYPYENNVEVVAAKPLEIWWYEWDINSIEVDTPLLLSCSLTEPLNGPSIVSVVTEPCDNPTNAFPLEPEENRQENRNFTICVKDMNFDKDISQSLVEWVETNKILGVDIIDVYVDKVSKQTANVLQHYRDEGYIRLFDVPVSNKPGRSLWQRRRDHIITYNDCLYRNIKDTTFIVPLDVDEIILPKITYTWPELLHRLKEYGWNDKEYSAIMIQNVFFFDFMQKIHKVNNNDAHERTNQVYVKRDDVRIDDVETIDLDELELIDDNYIANTTIENAILLNKYKLRCGMDLPEPKLSRHVVSSAVISPIGYYSKSFMVTKKVLTVFNHYPLASLGASRFTGWSAPFSEVQLNHYKESCNMTVVVECGRYERRARVDRAALRLRTNLTRALATAICIPINNT</sequence>
<proteinExistence type="inferred from homology"/>
<dbReference type="EMBL" id="JH668305">
    <property type="protein sequence ID" value="KAG6443815.1"/>
    <property type="molecule type" value="Genomic_DNA"/>
</dbReference>
<evidence type="ECO:0000256" key="2">
    <source>
        <dbReference type="ARBA" id="ARBA00007647"/>
    </source>
</evidence>
<evidence type="ECO:0000256" key="8">
    <source>
        <dbReference type="RuleBase" id="RU366017"/>
    </source>
</evidence>
<accession>A0A921YRJ2</accession>
<dbReference type="GO" id="GO:0016757">
    <property type="term" value="F:glycosyltransferase activity"/>
    <property type="evidence" value="ECO:0007669"/>
    <property type="project" value="UniProtKB-UniRule"/>
</dbReference>
<keyword evidence="3 8" id="KW-0328">Glycosyltransferase</keyword>
<evidence type="ECO:0000256" key="5">
    <source>
        <dbReference type="ARBA" id="ARBA00022692"/>
    </source>
</evidence>
<keyword evidence="5" id="KW-0812">Transmembrane</keyword>
<dbReference type="PANTHER" id="PTHR21461">
    <property type="entry name" value="GLYCOSYLTRANSFERASE FAMILY 92 PROTEIN"/>
    <property type="match status" value="1"/>
</dbReference>
<comment type="similarity">
    <text evidence="2 8">Belongs to the glycosyltransferase 92 family.</text>
</comment>
<keyword evidence="6" id="KW-1133">Transmembrane helix</keyword>
<dbReference type="Proteomes" id="UP000791440">
    <property type="component" value="Unassembled WGS sequence"/>
</dbReference>
<reference evidence="9" key="2">
    <citation type="submission" date="2020-12" db="EMBL/GenBank/DDBJ databases">
        <authorList>
            <person name="Kanost M."/>
        </authorList>
    </citation>
    <scope>NUCLEOTIDE SEQUENCE</scope>
</reference>
<organism evidence="9 10">
    <name type="scientific">Manduca sexta</name>
    <name type="common">Tobacco hawkmoth</name>
    <name type="synonym">Tobacco hornworm</name>
    <dbReference type="NCBI Taxonomy" id="7130"/>
    <lineage>
        <taxon>Eukaryota</taxon>
        <taxon>Metazoa</taxon>
        <taxon>Ecdysozoa</taxon>
        <taxon>Arthropoda</taxon>
        <taxon>Hexapoda</taxon>
        <taxon>Insecta</taxon>
        <taxon>Pterygota</taxon>
        <taxon>Neoptera</taxon>
        <taxon>Endopterygota</taxon>
        <taxon>Lepidoptera</taxon>
        <taxon>Glossata</taxon>
        <taxon>Ditrysia</taxon>
        <taxon>Bombycoidea</taxon>
        <taxon>Sphingidae</taxon>
        <taxon>Sphinginae</taxon>
        <taxon>Sphingini</taxon>
        <taxon>Manduca</taxon>
    </lineage>
</organism>
<evidence type="ECO:0000256" key="3">
    <source>
        <dbReference type="ARBA" id="ARBA00022676"/>
    </source>
</evidence>
<evidence type="ECO:0000256" key="4">
    <source>
        <dbReference type="ARBA" id="ARBA00022679"/>
    </source>
</evidence>
<reference evidence="9" key="1">
    <citation type="journal article" date="2016" name="Insect Biochem. Mol. Biol.">
        <title>Multifaceted biological insights from a draft genome sequence of the tobacco hornworm moth, Manduca sexta.</title>
        <authorList>
            <person name="Kanost M.R."/>
            <person name="Arrese E.L."/>
            <person name="Cao X."/>
            <person name="Chen Y.R."/>
            <person name="Chellapilla S."/>
            <person name="Goldsmith M.R."/>
            <person name="Grosse-Wilde E."/>
            <person name="Heckel D.G."/>
            <person name="Herndon N."/>
            <person name="Jiang H."/>
            <person name="Papanicolaou A."/>
            <person name="Qu J."/>
            <person name="Soulages J.L."/>
            <person name="Vogel H."/>
            <person name="Walters J."/>
            <person name="Waterhouse R.M."/>
            <person name="Ahn S.J."/>
            <person name="Almeida F.C."/>
            <person name="An C."/>
            <person name="Aqrawi P."/>
            <person name="Bretschneider A."/>
            <person name="Bryant W.B."/>
            <person name="Bucks S."/>
            <person name="Chao H."/>
            <person name="Chevignon G."/>
            <person name="Christen J.M."/>
            <person name="Clarke D.F."/>
            <person name="Dittmer N.T."/>
            <person name="Ferguson L.C.F."/>
            <person name="Garavelou S."/>
            <person name="Gordon K.H.J."/>
            <person name="Gunaratna R.T."/>
            <person name="Han Y."/>
            <person name="Hauser F."/>
            <person name="He Y."/>
            <person name="Heidel-Fischer H."/>
            <person name="Hirsh A."/>
            <person name="Hu Y."/>
            <person name="Jiang H."/>
            <person name="Kalra D."/>
            <person name="Klinner C."/>
            <person name="Konig C."/>
            <person name="Kovar C."/>
            <person name="Kroll A.R."/>
            <person name="Kuwar S.S."/>
            <person name="Lee S.L."/>
            <person name="Lehman R."/>
            <person name="Li K."/>
            <person name="Li Z."/>
            <person name="Liang H."/>
            <person name="Lovelace S."/>
            <person name="Lu Z."/>
            <person name="Mansfield J.H."/>
            <person name="McCulloch K.J."/>
            <person name="Mathew T."/>
            <person name="Morton B."/>
            <person name="Muzny D.M."/>
            <person name="Neunemann D."/>
            <person name="Ongeri F."/>
            <person name="Pauchet Y."/>
            <person name="Pu L.L."/>
            <person name="Pyrousis I."/>
            <person name="Rao X.J."/>
            <person name="Redding A."/>
            <person name="Roesel C."/>
            <person name="Sanchez-Gracia A."/>
            <person name="Schaack S."/>
            <person name="Shukla A."/>
            <person name="Tetreau G."/>
            <person name="Wang Y."/>
            <person name="Xiong G.H."/>
            <person name="Traut W."/>
            <person name="Walsh T.K."/>
            <person name="Worley K.C."/>
            <person name="Wu D."/>
            <person name="Wu W."/>
            <person name="Wu Y.Q."/>
            <person name="Zhang X."/>
            <person name="Zou Z."/>
            <person name="Zucker H."/>
            <person name="Briscoe A.D."/>
            <person name="Burmester T."/>
            <person name="Clem R.J."/>
            <person name="Feyereisen R."/>
            <person name="Grimmelikhuijzen C.J.P."/>
            <person name="Hamodrakas S.J."/>
            <person name="Hansson B.S."/>
            <person name="Huguet E."/>
            <person name="Jermiin L.S."/>
            <person name="Lan Q."/>
            <person name="Lehman H.K."/>
            <person name="Lorenzen M."/>
            <person name="Merzendorfer H."/>
            <person name="Michalopoulos I."/>
            <person name="Morton D.B."/>
            <person name="Muthukrishnan S."/>
            <person name="Oakeshott J.G."/>
            <person name="Palmer W."/>
            <person name="Park Y."/>
            <person name="Passarelli A.L."/>
            <person name="Rozas J."/>
            <person name="Schwartz L.M."/>
            <person name="Smith W."/>
            <person name="Southgate A."/>
            <person name="Vilcinskas A."/>
            <person name="Vogt R."/>
            <person name="Wang P."/>
            <person name="Werren J."/>
            <person name="Yu X.Q."/>
            <person name="Zhou J.J."/>
            <person name="Brown S.J."/>
            <person name="Scherer S.E."/>
            <person name="Richards S."/>
            <person name="Blissard G.W."/>
        </authorList>
    </citation>
    <scope>NUCLEOTIDE SEQUENCE</scope>
</reference>
<evidence type="ECO:0000256" key="1">
    <source>
        <dbReference type="ARBA" id="ARBA00004167"/>
    </source>
</evidence>
<comment type="caution">
    <text evidence="9">The sequence shown here is derived from an EMBL/GenBank/DDBJ whole genome shotgun (WGS) entry which is preliminary data.</text>
</comment>
<keyword evidence="10" id="KW-1185">Reference proteome</keyword>
<dbReference type="AlphaFoldDB" id="A0A921YRJ2"/>
<dbReference type="GO" id="GO:0005737">
    <property type="term" value="C:cytoplasm"/>
    <property type="evidence" value="ECO:0007669"/>
    <property type="project" value="TreeGrafter"/>
</dbReference>